<evidence type="ECO:0000256" key="7">
    <source>
        <dbReference type="ARBA" id="ARBA00022723"/>
    </source>
</evidence>
<dbReference type="GO" id="GO:0043177">
    <property type="term" value="F:organic acid binding"/>
    <property type="evidence" value="ECO:0007669"/>
    <property type="project" value="TreeGrafter"/>
</dbReference>
<gene>
    <name evidence="11" type="primary">hbba1</name>
</gene>
<evidence type="ECO:0000256" key="4">
    <source>
        <dbReference type="ARBA" id="ARBA00022448"/>
    </source>
</evidence>
<dbReference type="GO" id="GO:0046872">
    <property type="term" value="F:metal ion binding"/>
    <property type="evidence" value="ECO:0007669"/>
    <property type="project" value="UniProtKB-KW"/>
</dbReference>
<dbReference type="PROSITE" id="PS01033">
    <property type="entry name" value="GLOBIN"/>
    <property type="match status" value="1"/>
</dbReference>
<proteinExistence type="inferred from homology"/>
<dbReference type="GO" id="GO:0005344">
    <property type="term" value="F:oxygen carrier activity"/>
    <property type="evidence" value="ECO:0007669"/>
    <property type="project" value="UniProtKB-KW"/>
</dbReference>
<organism evidence="11 12">
    <name type="scientific">Dicentrarchus labrax</name>
    <name type="common">European seabass</name>
    <name type="synonym">Morone labrax</name>
    <dbReference type="NCBI Taxonomy" id="13489"/>
    <lineage>
        <taxon>Eukaryota</taxon>
        <taxon>Metazoa</taxon>
        <taxon>Chordata</taxon>
        <taxon>Craniata</taxon>
        <taxon>Vertebrata</taxon>
        <taxon>Euteleostomi</taxon>
        <taxon>Actinopterygii</taxon>
        <taxon>Neopterygii</taxon>
        <taxon>Teleostei</taxon>
        <taxon>Neoteleostei</taxon>
        <taxon>Acanthomorphata</taxon>
        <taxon>Eupercaria</taxon>
        <taxon>Moronidae</taxon>
        <taxon>Dicentrarchus</taxon>
    </lineage>
</organism>
<accession>A0A8P4K661</accession>
<dbReference type="PANTHER" id="PTHR11442:SF102">
    <property type="entry name" value="HEMOGLOBIN SUBUNIT BETA-1-RELATED"/>
    <property type="match status" value="1"/>
</dbReference>
<evidence type="ECO:0000256" key="5">
    <source>
        <dbReference type="ARBA" id="ARBA00022617"/>
    </source>
</evidence>
<dbReference type="AlphaFoldDB" id="A0A8P4K661"/>
<evidence type="ECO:0000256" key="1">
    <source>
        <dbReference type="ARBA" id="ARBA00002650"/>
    </source>
</evidence>
<dbReference type="Proteomes" id="UP000694389">
    <property type="component" value="Unassembled WGS sequence"/>
</dbReference>
<dbReference type="Gene3D" id="1.10.490.10">
    <property type="entry name" value="Globins"/>
    <property type="match status" value="1"/>
</dbReference>
<reference evidence="11" key="2">
    <citation type="submission" date="2025-09" db="UniProtKB">
        <authorList>
            <consortium name="Ensembl"/>
        </authorList>
    </citation>
    <scope>IDENTIFICATION</scope>
</reference>
<dbReference type="InterPro" id="IPR009050">
    <property type="entry name" value="Globin-like_sf"/>
</dbReference>
<dbReference type="InterPro" id="IPR002337">
    <property type="entry name" value="Hemoglobin_b"/>
</dbReference>
<keyword evidence="7" id="KW-0479">Metal-binding</keyword>
<dbReference type="GO" id="GO:0019825">
    <property type="term" value="F:oxygen binding"/>
    <property type="evidence" value="ECO:0007669"/>
    <property type="project" value="InterPro"/>
</dbReference>
<evidence type="ECO:0000256" key="8">
    <source>
        <dbReference type="ARBA" id="ARBA00023004"/>
    </source>
</evidence>
<evidence type="ECO:0000256" key="6">
    <source>
        <dbReference type="ARBA" id="ARBA00022621"/>
    </source>
</evidence>
<dbReference type="Pfam" id="PF00042">
    <property type="entry name" value="Globin"/>
    <property type="match status" value="1"/>
</dbReference>
<protein>
    <submittedName>
        <fullName evidence="11">Ba1 globin, like</fullName>
    </submittedName>
</protein>
<evidence type="ECO:0000256" key="2">
    <source>
        <dbReference type="ARBA" id="ARBA00008705"/>
    </source>
</evidence>
<reference evidence="11" key="1">
    <citation type="submission" date="2025-08" db="UniProtKB">
        <authorList>
            <consortium name="Ensembl"/>
        </authorList>
    </citation>
    <scope>IDENTIFICATION</scope>
</reference>
<evidence type="ECO:0000313" key="12">
    <source>
        <dbReference type="Proteomes" id="UP000694389"/>
    </source>
</evidence>
<dbReference type="GO" id="GO:0005833">
    <property type="term" value="C:hemoglobin complex"/>
    <property type="evidence" value="ECO:0007669"/>
    <property type="project" value="InterPro"/>
</dbReference>
<dbReference type="GO" id="GO:0004601">
    <property type="term" value="F:peroxidase activity"/>
    <property type="evidence" value="ECO:0007669"/>
    <property type="project" value="TreeGrafter"/>
</dbReference>
<evidence type="ECO:0000313" key="11">
    <source>
        <dbReference type="Ensembl" id="ENSDLAP00005071160.1"/>
    </source>
</evidence>
<keyword evidence="12" id="KW-1185">Reference proteome</keyword>
<keyword evidence="4 9" id="KW-0813">Transport</keyword>
<dbReference type="PRINTS" id="PR00814">
    <property type="entry name" value="BETAHAEM"/>
</dbReference>
<comment type="function">
    <text evidence="1">Involved in oxygen transport from gills to the various peripheral tissues.</text>
</comment>
<evidence type="ECO:0000259" key="10">
    <source>
        <dbReference type="PROSITE" id="PS01033"/>
    </source>
</evidence>
<keyword evidence="5 9" id="KW-0349">Heme</keyword>
<dbReference type="Ensembl" id="ENSDLAT00005067700.1">
    <property type="protein sequence ID" value="ENSDLAP00005071160.1"/>
    <property type="gene ID" value="ENSDLAG00005028658.1"/>
</dbReference>
<dbReference type="GO" id="GO:0020037">
    <property type="term" value="F:heme binding"/>
    <property type="evidence" value="ECO:0007669"/>
    <property type="project" value="InterPro"/>
</dbReference>
<dbReference type="GO" id="GO:0072562">
    <property type="term" value="C:blood microparticle"/>
    <property type="evidence" value="ECO:0007669"/>
    <property type="project" value="TreeGrafter"/>
</dbReference>
<dbReference type="GO" id="GO:0031838">
    <property type="term" value="C:haptoglobin-hemoglobin complex"/>
    <property type="evidence" value="ECO:0007669"/>
    <property type="project" value="TreeGrafter"/>
</dbReference>
<evidence type="ECO:0000256" key="9">
    <source>
        <dbReference type="RuleBase" id="RU000356"/>
    </source>
</evidence>
<dbReference type="InterPro" id="IPR050056">
    <property type="entry name" value="Hemoglobin_oxygen_transport"/>
</dbReference>
<dbReference type="GO" id="GO:0042744">
    <property type="term" value="P:hydrogen peroxide catabolic process"/>
    <property type="evidence" value="ECO:0007669"/>
    <property type="project" value="TreeGrafter"/>
</dbReference>
<dbReference type="InterPro" id="IPR000971">
    <property type="entry name" value="Globin"/>
</dbReference>
<keyword evidence="8" id="KW-0408">Iron</keyword>
<dbReference type="InterPro" id="IPR012292">
    <property type="entry name" value="Globin/Proto"/>
</dbReference>
<dbReference type="SUPFAM" id="SSF46458">
    <property type="entry name" value="Globin-like"/>
    <property type="match status" value="1"/>
</dbReference>
<evidence type="ECO:0000256" key="3">
    <source>
        <dbReference type="ARBA" id="ARBA00011125"/>
    </source>
</evidence>
<dbReference type="GO" id="GO:0031720">
    <property type="term" value="F:haptoglobin binding"/>
    <property type="evidence" value="ECO:0007669"/>
    <property type="project" value="TreeGrafter"/>
</dbReference>
<comment type="similarity">
    <text evidence="2 9">Belongs to the globin family.</text>
</comment>
<name>A0A8P4K661_DICLA</name>
<feature type="domain" description="Globin" evidence="10">
    <location>
        <begin position="3"/>
        <end position="172"/>
    </location>
</feature>
<keyword evidence="6 9" id="KW-0561">Oxygen transport</keyword>
<dbReference type="GeneTree" id="ENSGT00940000157809"/>
<comment type="subunit">
    <text evidence="3">Heterotetramer of two alpha chains and two beta chains.</text>
</comment>
<dbReference type="PANTHER" id="PTHR11442">
    <property type="entry name" value="HEMOGLOBIN FAMILY MEMBER"/>
    <property type="match status" value="1"/>
</dbReference>
<sequence length="172" mass="19428">MVKWTDAERAAITSWWEKIDVNEIGPQALTRLLIVYPWTQRHFATFGNLSTNAAILGNPLVAEHGKTVMGGLDRAVKNMDDIKNVYTKLSVKHSEKIHVDPDNFRVCNHQHPTSNDFTVYSTRLSLISVSYSSHFRSLLKSSACVWLPSLDVSSPLMSKRPGRSSWMWSSLP</sequence>